<evidence type="ECO:0000259" key="4">
    <source>
        <dbReference type="PROSITE" id="PS51109"/>
    </source>
</evidence>
<protein>
    <submittedName>
        <fullName evidence="5">Resuscitation-promoting factor</fullName>
    </submittedName>
</protein>
<dbReference type="Pfam" id="PF07501">
    <property type="entry name" value="G5"/>
    <property type="match status" value="1"/>
</dbReference>
<dbReference type="Gene3D" id="2.20.230.10">
    <property type="entry name" value="Resuscitation-promoting factor rpfb"/>
    <property type="match status" value="1"/>
</dbReference>
<evidence type="ECO:0000256" key="1">
    <source>
        <dbReference type="ARBA" id="ARBA00010830"/>
    </source>
</evidence>
<keyword evidence="2" id="KW-0732">Signal</keyword>
<dbReference type="RefSeq" id="WP_322423547.1">
    <property type="nucleotide sequence ID" value="NZ_JAXQPW010000001.1"/>
</dbReference>
<dbReference type="InterPro" id="IPR010618">
    <property type="entry name" value="RPF"/>
</dbReference>
<organism evidence="5 6">
    <name type="scientific">Nocardioides renjunii</name>
    <dbReference type="NCBI Taxonomy" id="3095075"/>
    <lineage>
        <taxon>Bacteria</taxon>
        <taxon>Bacillati</taxon>
        <taxon>Actinomycetota</taxon>
        <taxon>Actinomycetes</taxon>
        <taxon>Propionibacteriales</taxon>
        <taxon>Nocardioidaceae</taxon>
        <taxon>Nocardioides</taxon>
    </lineage>
</organism>
<feature type="domain" description="G5" evidence="4">
    <location>
        <begin position="121"/>
        <end position="201"/>
    </location>
</feature>
<evidence type="ECO:0000256" key="3">
    <source>
        <dbReference type="ARBA" id="ARBA00022801"/>
    </source>
</evidence>
<dbReference type="InterPro" id="IPR023346">
    <property type="entry name" value="Lysozyme-like_dom_sf"/>
</dbReference>
<gene>
    <name evidence="5" type="ORF">SFC79_05540</name>
</gene>
<dbReference type="Pfam" id="PF06737">
    <property type="entry name" value="Transglycosylas"/>
    <property type="match status" value="1"/>
</dbReference>
<dbReference type="SMART" id="SM01208">
    <property type="entry name" value="G5"/>
    <property type="match status" value="1"/>
</dbReference>
<dbReference type="InterPro" id="IPR011098">
    <property type="entry name" value="G5_dom"/>
</dbReference>
<sequence length="283" mass="30698">MRPTPRTASTSSSTPVTSRLRGLVVGTAVAALALGLAPGATAQVASSEAADTPERAQVAVRLKVATEPVVRVAVPRRTWPSRLVQAQGVPVDGNDLVEVVRDGREVRGSAKRVRHGDTVRLVDVEKRRTTKRTRVRPGVVEVPTTKLAPGRRKVVRDGRAGVQRVKVVRTLHNGEPERYRVASRTWVRKPQPRRVLVGRQPFSVDGADGLNWGALAGCESGGNPRAVNPAGYYGLYQFNVATWRSVGGSGMPHHASPGEQTYRAKLLYKSRGRSPWPHCGRLL</sequence>
<accession>A0ABU5K8M4</accession>
<dbReference type="EMBL" id="JAXQPW010000001">
    <property type="protein sequence ID" value="MDZ5661222.1"/>
    <property type="molecule type" value="Genomic_DNA"/>
</dbReference>
<name>A0ABU5K8M4_9ACTN</name>
<evidence type="ECO:0000256" key="2">
    <source>
        <dbReference type="ARBA" id="ARBA00022729"/>
    </source>
</evidence>
<evidence type="ECO:0000313" key="5">
    <source>
        <dbReference type="EMBL" id="MDZ5661222.1"/>
    </source>
</evidence>
<comment type="similarity">
    <text evidence="1">Belongs to the transglycosylase family. Rpf subfamily.</text>
</comment>
<reference evidence="5 6" key="1">
    <citation type="submission" date="2023-11" db="EMBL/GenBank/DDBJ databases">
        <title>Novel species in genus Nocardioides.</title>
        <authorList>
            <person name="Zhou H."/>
        </authorList>
    </citation>
    <scope>NUCLEOTIDE SEQUENCE [LARGE SCALE GENOMIC DNA]</scope>
    <source>
        <strain evidence="5 6">S-58</strain>
    </source>
</reference>
<dbReference type="PROSITE" id="PS51109">
    <property type="entry name" value="G5"/>
    <property type="match status" value="1"/>
</dbReference>
<dbReference type="Proteomes" id="UP001291999">
    <property type="component" value="Unassembled WGS sequence"/>
</dbReference>
<comment type="caution">
    <text evidence="5">The sequence shown here is derived from an EMBL/GenBank/DDBJ whole genome shotgun (WGS) entry which is preliminary data.</text>
</comment>
<dbReference type="Gene3D" id="1.10.530.10">
    <property type="match status" value="1"/>
</dbReference>
<keyword evidence="6" id="KW-1185">Reference proteome</keyword>
<dbReference type="SUPFAM" id="SSF53955">
    <property type="entry name" value="Lysozyme-like"/>
    <property type="match status" value="1"/>
</dbReference>
<dbReference type="CDD" id="cd13925">
    <property type="entry name" value="RPF"/>
    <property type="match status" value="1"/>
</dbReference>
<proteinExistence type="inferred from homology"/>
<evidence type="ECO:0000313" key="6">
    <source>
        <dbReference type="Proteomes" id="UP001291999"/>
    </source>
</evidence>
<keyword evidence="3" id="KW-0378">Hydrolase</keyword>